<dbReference type="InterPro" id="IPR052192">
    <property type="entry name" value="Insect_Ionotropic_Sensory_Rcpt"/>
</dbReference>
<sequence length="558" mass="65132">MNLAFEVVKLKMLQAPVILSSSSFLQCITNYLLLFANSEKHPILFVHGQYQSMEFNLPTLRIRHLGVYPEISQLNNIPNIFLFDLDKKNLRLLRYFIDLIQTSFHNPRGTIIFAGKNIDSGTVATAERLFMIKTFFVNLSNGSVDTYYPYKSTSFKKNDLSLVNLGTCQNPDVEKKMKTKLSETFSSKDFVGWRFYISNFRCVGGFEHELMEMLFESLKVEALYLCGRQTKIPLAAVSLQRKHELLYASMQMRQAYECDFTYPYIYDTVSFFVARPDPLPLGLYPLKIFNKTTWCFFLSSVMLLSLSYIIIKVVLCNRLRISYFLKTFLNIFFLFVGQGRNFDTNFLSKYILFYTSIYMCFMMNAIYQGKLLYVMLGKQYQNSTVHSYQEIKDKNIKIGFPTDTPLYAQEYLGAKNLLKCGEISECLEKLFKDKYTMVLLLQERTVRRMSRQLINEHGELPIFMIGSPFYSARISAIMPKGSPLLEIVDKQFSYLMMHGYIQHLTLKHDFLMKIEVTFPNVKINMEHVLPLIILWAIGTLISLIMFFGELQRYMHIRL</sequence>
<evidence type="ECO:0000256" key="6">
    <source>
        <dbReference type="ARBA" id="ARBA00023170"/>
    </source>
</evidence>
<comment type="subcellular location">
    <subcellularLocation>
        <location evidence="1">Cell membrane</location>
        <topology evidence="1">Multi-pass membrane protein</topology>
    </subcellularLocation>
</comment>
<dbReference type="PANTHER" id="PTHR42643">
    <property type="entry name" value="IONOTROPIC RECEPTOR 20A-RELATED"/>
    <property type="match status" value="1"/>
</dbReference>
<keyword evidence="3 8" id="KW-0812">Transmembrane</keyword>
<name>A0ABD2MJZ0_9CUCU</name>
<feature type="transmembrane region" description="Helical" evidence="8">
    <location>
        <begin position="294"/>
        <end position="315"/>
    </location>
</feature>
<feature type="transmembrane region" description="Helical" evidence="8">
    <location>
        <begin position="350"/>
        <end position="367"/>
    </location>
</feature>
<keyword evidence="10" id="KW-1185">Reference proteome</keyword>
<keyword evidence="2" id="KW-1003">Cell membrane</keyword>
<gene>
    <name evidence="9" type="ORF">HHI36_010868</name>
</gene>
<dbReference type="SUPFAM" id="SSF53850">
    <property type="entry name" value="Periplasmic binding protein-like II"/>
    <property type="match status" value="1"/>
</dbReference>
<evidence type="ECO:0000256" key="8">
    <source>
        <dbReference type="SAM" id="Phobius"/>
    </source>
</evidence>
<evidence type="ECO:0000256" key="1">
    <source>
        <dbReference type="ARBA" id="ARBA00004651"/>
    </source>
</evidence>
<dbReference type="Proteomes" id="UP001516400">
    <property type="component" value="Unassembled WGS sequence"/>
</dbReference>
<organism evidence="9 10">
    <name type="scientific">Cryptolaemus montrouzieri</name>
    <dbReference type="NCBI Taxonomy" id="559131"/>
    <lineage>
        <taxon>Eukaryota</taxon>
        <taxon>Metazoa</taxon>
        <taxon>Ecdysozoa</taxon>
        <taxon>Arthropoda</taxon>
        <taxon>Hexapoda</taxon>
        <taxon>Insecta</taxon>
        <taxon>Pterygota</taxon>
        <taxon>Neoptera</taxon>
        <taxon>Endopterygota</taxon>
        <taxon>Coleoptera</taxon>
        <taxon>Polyphaga</taxon>
        <taxon>Cucujiformia</taxon>
        <taxon>Coccinelloidea</taxon>
        <taxon>Coccinellidae</taxon>
        <taxon>Scymninae</taxon>
        <taxon>Scymnini</taxon>
        <taxon>Cryptolaemus</taxon>
    </lineage>
</organism>
<dbReference type="PANTHER" id="PTHR42643:SF30">
    <property type="entry name" value="IONOTROPIC RECEPTOR 40A-RELATED"/>
    <property type="match status" value="1"/>
</dbReference>
<feature type="transmembrane region" description="Helical" evidence="8">
    <location>
        <begin position="321"/>
        <end position="338"/>
    </location>
</feature>
<accession>A0ABD2MJZ0</accession>
<feature type="transmembrane region" description="Helical" evidence="8">
    <location>
        <begin position="528"/>
        <end position="548"/>
    </location>
</feature>
<evidence type="ECO:0000313" key="10">
    <source>
        <dbReference type="Proteomes" id="UP001516400"/>
    </source>
</evidence>
<dbReference type="AlphaFoldDB" id="A0ABD2MJZ0"/>
<protein>
    <recommendedName>
        <fullName evidence="11">Ionotropic receptor</fullName>
    </recommendedName>
</protein>
<keyword evidence="4 8" id="KW-1133">Transmembrane helix</keyword>
<keyword evidence="7" id="KW-0325">Glycoprotein</keyword>
<reference evidence="9 10" key="1">
    <citation type="journal article" date="2021" name="BMC Biol.">
        <title>Horizontally acquired antibacterial genes associated with adaptive radiation of ladybird beetles.</title>
        <authorList>
            <person name="Li H.S."/>
            <person name="Tang X.F."/>
            <person name="Huang Y.H."/>
            <person name="Xu Z.Y."/>
            <person name="Chen M.L."/>
            <person name="Du X.Y."/>
            <person name="Qiu B.Y."/>
            <person name="Chen P.T."/>
            <person name="Zhang W."/>
            <person name="Slipinski A."/>
            <person name="Escalona H.E."/>
            <person name="Waterhouse R.M."/>
            <person name="Zwick A."/>
            <person name="Pang H."/>
        </authorList>
    </citation>
    <scope>NUCLEOTIDE SEQUENCE [LARGE SCALE GENOMIC DNA]</scope>
    <source>
        <strain evidence="9">SYSU2018</strain>
    </source>
</reference>
<evidence type="ECO:0000256" key="5">
    <source>
        <dbReference type="ARBA" id="ARBA00023136"/>
    </source>
</evidence>
<evidence type="ECO:0008006" key="11">
    <source>
        <dbReference type="Google" id="ProtNLM"/>
    </source>
</evidence>
<keyword evidence="5 8" id="KW-0472">Membrane</keyword>
<evidence type="ECO:0000256" key="2">
    <source>
        <dbReference type="ARBA" id="ARBA00022475"/>
    </source>
</evidence>
<evidence type="ECO:0000256" key="3">
    <source>
        <dbReference type="ARBA" id="ARBA00022692"/>
    </source>
</evidence>
<comment type="caution">
    <text evidence="9">The sequence shown here is derived from an EMBL/GenBank/DDBJ whole genome shotgun (WGS) entry which is preliminary data.</text>
</comment>
<dbReference type="EMBL" id="JABFTP020000001">
    <property type="protein sequence ID" value="KAL3266706.1"/>
    <property type="molecule type" value="Genomic_DNA"/>
</dbReference>
<evidence type="ECO:0000256" key="7">
    <source>
        <dbReference type="ARBA" id="ARBA00023180"/>
    </source>
</evidence>
<keyword evidence="6" id="KW-0675">Receptor</keyword>
<evidence type="ECO:0000256" key="4">
    <source>
        <dbReference type="ARBA" id="ARBA00022989"/>
    </source>
</evidence>
<dbReference type="GO" id="GO:0005886">
    <property type="term" value="C:plasma membrane"/>
    <property type="evidence" value="ECO:0007669"/>
    <property type="project" value="UniProtKB-SubCell"/>
</dbReference>
<proteinExistence type="predicted"/>
<evidence type="ECO:0000313" key="9">
    <source>
        <dbReference type="EMBL" id="KAL3266706.1"/>
    </source>
</evidence>